<accession>A0A7X1B8I6</accession>
<keyword evidence="3" id="KW-1185">Reference proteome</keyword>
<reference evidence="2 3" key="1">
    <citation type="submission" date="2020-07" db="EMBL/GenBank/DDBJ databases">
        <authorList>
            <person name="Feng X."/>
        </authorList>
    </citation>
    <scope>NUCLEOTIDE SEQUENCE [LARGE SCALE GENOMIC DNA]</scope>
    <source>
        <strain evidence="2 3">JCM23202</strain>
    </source>
</reference>
<evidence type="ECO:0000313" key="2">
    <source>
        <dbReference type="EMBL" id="MBC2606330.1"/>
    </source>
</evidence>
<evidence type="ECO:0000256" key="1">
    <source>
        <dbReference type="SAM" id="Phobius"/>
    </source>
</evidence>
<name>A0A7X1B8I6_9BACT</name>
<dbReference type="AlphaFoldDB" id="A0A7X1B8I6"/>
<dbReference type="Proteomes" id="UP000526501">
    <property type="component" value="Unassembled WGS sequence"/>
</dbReference>
<proteinExistence type="predicted"/>
<keyword evidence="1" id="KW-0472">Membrane</keyword>
<organism evidence="2 3">
    <name type="scientific">Pelagicoccus albus</name>
    <dbReference type="NCBI Taxonomy" id="415222"/>
    <lineage>
        <taxon>Bacteria</taxon>
        <taxon>Pseudomonadati</taxon>
        <taxon>Verrucomicrobiota</taxon>
        <taxon>Opitutia</taxon>
        <taxon>Puniceicoccales</taxon>
        <taxon>Pelagicoccaceae</taxon>
        <taxon>Pelagicoccus</taxon>
    </lineage>
</organism>
<keyword evidence="1" id="KW-1133">Transmembrane helix</keyword>
<sequence>MNYELIAGILILVGTSVLFIINFSDAPAYFSKKRIQAFARKRNWEVITLRQDTRYGYTDDMGQDPSASRLVFKLTYRSNEGVVMESIISSGFLGFDLEIQYEKPRKE</sequence>
<keyword evidence="1" id="KW-0812">Transmembrane</keyword>
<gene>
    <name evidence="2" type="ORF">H5P27_09740</name>
</gene>
<protein>
    <recommendedName>
        <fullName evidence="4">DUF3301 domain-containing protein</fullName>
    </recommendedName>
</protein>
<dbReference type="RefSeq" id="WP_185660215.1">
    <property type="nucleotide sequence ID" value="NZ_CAWPOO010000011.1"/>
</dbReference>
<feature type="transmembrane region" description="Helical" evidence="1">
    <location>
        <begin position="6"/>
        <end position="24"/>
    </location>
</feature>
<evidence type="ECO:0000313" key="3">
    <source>
        <dbReference type="Proteomes" id="UP000526501"/>
    </source>
</evidence>
<dbReference type="EMBL" id="JACHVC010000011">
    <property type="protein sequence ID" value="MBC2606330.1"/>
    <property type="molecule type" value="Genomic_DNA"/>
</dbReference>
<comment type="caution">
    <text evidence="2">The sequence shown here is derived from an EMBL/GenBank/DDBJ whole genome shotgun (WGS) entry which is preliminary data.</text>
</comment>
<evidence type="ECO:0008006" key="4">
    <source>
        <dbReference type="Google" id="ProtNLM"/>
    </source>
</evidence>